<feature type="non-terminal residue" evidence="2">
    <location>
        <position position="1"/>
    </location>
</feature>
<feature type="region of interest" description="Disordered" evidence="1">
    <location>
        <begin position="122"/>
        <end position="168"/>
    </location>
</feature>
<evidence type="ECO:0000313" key="3">
    <source>
        <dbReference type="Proteomes" id="UP001529510"/>
    </source>
</evidence>
<keyword evidence="3" id="KW-1185">Reference proteome</keyword>
<proteinExistence type="predicted"/>
<organism evidence="2 3">
    <name type="scientific">Cirrhinus mrigala</name>
    <name type="common">Mrigala</name>
    <dbReference type="NCBI Taxonomy" id="683832"/>
    <lineage>
        <taxon>Eukaryota</taxon>
        <taxon>Metazoa</taxon>
        <taxon>Chordata</taxon>
        <taxon>Craniata</taxon>
        <taxon>Vertebrata</taxon>
        <taxon>Euteleostomi</taxon>
        <taxon>Actinopterygii</taxon>
        <taxon>Neopterygii</taxon>
        <taxon>Teleostei</taxon>
        <taxon>Ostariophysi</taxon>
        <taxon>Cypriniformes</taxon>
        <taxon>Cyprinidae</taxon>
        <taxon>Labeoninae</taxon>
        <taxon>Labeonini</taxon>
        <taxon>Cirrhinus</taxon>
    </lineage>
</organism>
<evidence type="ECO:0000313" key="2">
    <source>
        <dbReference type="EMBL" id="KAL0165553.1"/>
    </source>
</evidence>
<comment type="caution">
    <text evidence="2">The sequence shown here is derived from an EMBL/GenBank/DDBJ whole genome shotgun (WGS) entry which is preliminary data.</text>
</comment>
<gene>
    <name evidence="2" type="ORF">M9458_037397</name>
</gene>
<reference evidence="2 3" key="1">
    <citation type="submission" date="2024-05" db="EMBL/GenBank/DDBJ databases">
        <title>Genome sequencing and assembly of Indian major carp, Cirrhinus mrigala (Hamilton, 1822).</title>
        <authorList>
            <person name="Mohindra V."/>
            <person name="Chowdhury L.M."/>
            <person name="Lal K."/>
            <person name="Jena J.K."/>
        </authorList>
    </citation>
    <scope>NUCLEOTIDE SEQUENCE [LARGE SCALE GENOMIC DNA]</scope>
    <source>
        <strain evidence="2">CM1030</strain>
        <tissue evidence="2">Blood</tissue>
    </source>
</reference>
<evidence type="ECO:0000256" key="1">
    <source>
        <dbReference type="SAM" id="MobiDB-lite"/>
    </source>
</evidence>
<feature type="non-terminal residue" evidence="2">
    <location>
        <position position="216"/>
    </location>
</feature>
<dbReference type="AlphaFoldDB" id="A0ABD0NUI3"/>
<protein>
    <submittedName>
        <fullName evidence="2">Uncharacterized protein</fullName>
    </submittedName>
</protein>
<feature type="compositionally biased region" description="Pro residues" evidence="1">
    <location>
        <begin position="132"/>
        <end position="141"/>
    </location>
</feature>
<name>A0ABD0NUI3_CIRMR</name>
<sequence>PPWVCQSPSVSWLKDPLSLPAAPESRTLPRLVDPAAPPRLLAPSSLPWPGSPLALRGSLVPRLSSTILRLVTPLLPLRLVPQPLWLCEAPPSLWLHLDSLSLRLHPALSDPHLRVSRRRHLLHLGPSDPPRHPGCPSPPRAAPSVGHMESSSLLGPGSHLAPPTPSPSCHLPGSSIRLIRPGSSCFYGTSTHLLGGGRYVRVMDLFCCVFHPYVLP</sequence>
<dbReference type="EMBL" id="JAMKFB020000019">
    <property type="protein sequence ID" value="KAL0165553.1"/>
    <property type="molecule type" value="Genomic_DNA"/>
</dbReference>
<accession>A0ABD0NUI3</accession>
<dbReference type="Proteomes" id="UP001529510">
    <property type="component" value="Unassembled WGS sequence"/>
</dbReference>